<sequence>MRLSTINYRGNYLNRSNNKVNSNLGLSTKYKILGTKITIFNFLNIKKFKMLAVALPPPEPEPPAATSMYAHHRCPTGVAIRRRRHHHTIVTAASGKSGPPLHLQAPLPPSQLHRRKSVIKSAH</sequence>
<keyword evidence="3" id="KW-1185">Reference proteome</keyword>
<gene>
    <name evidence="2" type="ORF">CEPIT_LOCUS25278</name>
</gene>
<evidence type="ECO:0000313" key="3">
    <source>
        <dbReference type="Proteomes" id="UP001152523"/>
    </source>
</evidence>
<name>A0AAV0EI73_9ASTE</name>
<comment type="caution">
    <text evidence="2">The sequence shown here is derived from an EMBL/GenBank/DDBJ whole genome shotgun (WGS) entry which is preliminary data.</text>
</comment>
<proteinExistence type="predicted"/>
<evidence type="ECO:0000313" key="2">
    <source>
        <dbReference type="EMBL" id="CAH9123517.1"/>
    </source>
</evidence>
<dbReference type="EMBL" id="CAMAPF010000930">
    <property type="protein sequence ID" value="CAH9123517.1"/>
    <property type="molecule type" value="Genomic_DNA"/>
</dbReference>
<organism evidence="2 3">
    <name type="scientific">Cuscuta epithymum</name>
    <dbReference type="NCBI Taxonomy" id="186058"/>
    <lineage>
        <taxon>Eukaryota</taxon>
        <taxon>Viridiplantae</taxon>
        <taxon>Streptophyta</taxon>
        <taxon>Embryophyta</taxon>
        <taxon>Tracheophyta</taxon>
        <taxon>Spermatophyta</taxon>
        <taxon>Magnoliopsida</taxon>
        <taxon>eudicotyledons</taxon>
        <taxon>Gunneridae</taxon>
        <taxon>Pentapetalae</taxon>
        <taxon>asterids</taxon>
        <taxon>lamiids</taxon>
        <taxon>Solanales</taxon>
        <taxon>Convolvulaceae</taxon>
        <taxon>Cuscuteae</taxon>
        <taxon>Cuscuta</taxon>
        <taxon>Cuscuta subgen. Cuscuta</taxon>
    </lineage>
</organism>
<reference evidence="2" key="1">
    <citation type="submission" date="2022-07" db="EMBL/GenBank/DDBJ databases">
        <authorList>
            <person name="Macas J."/>
            <person name="Novak P."/>
            <person name="Neumann P."/>
        </authorList>
    </citation>
    <scope>NUCLEOTIDE SEQUENCE</scope>
</reference>
<dbReference type="Proteomes" id="UP001152523">
    <property type="component" value="Unassembled WGS sequence"/>
</dbReference>
<evidence type="ECO:0000256" key="1">
    <source>
        <dbReference type="SAM" id="MobiDB-lite"/>
    </source>
</evidence>
<feature type="region of interest" description="Disordered" evidence="1">
    <location>
        <begin position="91"/>
        <end position="123"/>
    </location>
</feature>
<accession>A0AAV0EI73</accession>
<dbReference type="AlphaFoldDB" id="A0AAV0EI73"/>
<protein>
    <submittedName>
        <fullName evidence="2">Uncharacterized protein</fullName>
    </submittedName>
</protein>
<feature type="compositionally biased region" description="Basic residues" evidence="1">
    <location>
        <begin position="112"/>
        <end position="123"/>
    </location>
</feature>